<dbReference type="Proteomes" id="UP000320643">
    <property type="component" value="Unassembled WGS sequence"/>
</dbReference>
<dbReference type="OrthoDB" id="5381546at2"/>
<evidence type="ECO:0000313" key="1">
    <source>
        <dbReference type="EMBL" id="TRW27590.1"/>
    </source>
</evidence>
<comment type="caution">
    <text evidence="1">The sequence shown here is derived from an EMBL/GenBank/DDBJ whole genome shotgun (WGS) entry which is preliminary data.</text>
</comment>
<reference evidence="1 2" key="1">
    <citation type="submission" date="2019-07" db="EMBL/GenBank/DDBJ databases">
        <title>Flavobacterium sp. nov., isolated from glacier ice.</title>
        <authorList>
            <person name="Liu Q."/>
            <person name="Xin Y.-H."/>
        </authorList>
    </citation>
    <scope>NUCLEOTIDE SEQUENCE [LARGE SCALE GENOMIC DNA]</scope>
    <source>
        <strain evidence="1 2">ZT4R6</strain>
    </source>
</reference>
<evidence type="ECO:0000313" key="2">
    <source>
        <dbReference type="Proteomes" id="UP000320643"/>
    </source>
</evidence>
<keyword evidence="2" id="KW-1185">Reference proteome</keyword>
<evidence type="ECO:0008006" key="3">
    <source>
        <dbReference type="Google" id="ProtNLM"/>
    </source>
</evidence>
<dbReference type="AlphaFoldDB" id="A0A552VB46"/>
<organism evidence="1 2">
    <name type="scientific">Flavobacterium zepuense</name>
    <dbReference type="NCBI Taxonomy" id="2593302"/>
    <lineage>
        <taxon>Bacteria</taxon>
        <taxon>Pseudomonadati</taxon>
        <taxon>Bacteroidota</taxon>
        <taxon>Flavobacteriia</taxon>
        <taxon>Flavobacteriales</taxon>
        <taxon>Flavobacteriaceae</taxon>
        <taxon>Flavobacterium</taxon>
    </lineage>
</organism>
<name>A0A552VB46_9FLAO</name>
<proteinExistence type="predicted"/>
<accession>A0A552VB46</accession>
<protein>
    <recommendedName>
        <fullName evidence="3">Outer membrane protein beta-barrel domain-containing protein</fullName>
    </recommendedName>
</protein>
<gene>
    <name evidence="1" type="ORF">FMM05_00480</name>
</gene>
<dbReference type="EMBL" id="VJVZ01000001">
    <property type="protein sequence ID" value="TRW27590.1"/>
    <property type="molecule type" value="Genomic_DNA"/>
</dbReference>
<sequence>MSVNDSIERTKQYRSVWDSFIPKYVKLQYAGGMGFLAIGSGWDYGNKKQWESDFLIGWLPRYTGKQSQLVFTIKQNYIPWSLHINGKVILRPLHTGLYITSTMGRDYWIKEPDSYPDSYYGFSTRLRINAFIGQQLTFLFRQEKPLLAKSITCYYEISSNDLYIVSAVTNSYLQPQDYLKLSLGVKVQLL</sequence>